<evidence type="ECO:0000256" key="1">
    <source>
        <dbReference type="ARBA" id="ARBA00001946"/>
    </source>
</evidence>
<dbReference type="FunFam" id="3.30.70.270:FF:000001">
    <property type="entry name" value="Diguanylate cyclase domain protein"/>
    <property type="match status" value="1"/>
</dbReference>
<organism evidence="7 8">
    <name type="scientific">Zooshikella ganghwensis</name>
    <dbReference type="NCBI Taxonomy" id="202772"/>
    <lineage>
        <taxon>Bacteria</taxon>
        <taxon>Pseudomonadati</taxon>
        <taxon>Pseudomonadota</taxon>
        <taxon>Gammaproteobacteria</taxon>
        <taxon>Oceanospirillales</taxon>
        <taxon>Zooshikellaceae</taxon>
        <taxon>Zooshikella</taxon>
    </lineage>
</organism>
<dbReference type="InterPro" id="IPR048516">
    <property type="entry name" value="DGCcoil"/>
</dbReference>
<dbReference type="Pfam" id="PF00990">
    <property type="entry name" value="GGDEF"/>
    <property type="match status" value="1"/>
</dbReference>
<feature type="coiled-coil region" evidence="4">
    <location>
        <begin position="422"/>
        <end position="449"/>
    </location>
</feature>
<sequence>MKQRNKSDHTNEDTSADEARLRAKYLDALEQLDRLEQQATGSIDQLRKTLLVTIVLCEGMAKPLDEQLQTLKQSLRGETLQLNISQHVDNFQQQADRVIQSQPLAKSSEGLEAIFRHLRDHPALASQNKTIKENIKQLQKQSLFLAEFPHYIQSLKELITQINEQGVKYTDSKYLDTPSEEETNDRPLSSSTDLEISSSVIEHLDTEENVVREAESDHSAKTSFWKKLFKPSDKTSLPKDSTPQPAALLTETKKGLQPAGSDKQEQMVFKRIESLLKEFINRLPAVDSLSDDIDLLKTLLNQPLTWYELLPTLESLTAVVITVIHQNREDFQHFLQELNDRLGDFQQRLIQAQAGMSASLDDIAALQSSVQDNVGSIRESMSSASDLQSLKHTVESRLDNILSSMERYHQQTSDRSQVADQLNVLVERIASMEQHTKELQADLVKERDRATKDPLTELANRGAYEERIQLEYARWKRYQAPLVICIADIDFFKRINDQYGHLAGDKLLKIFAQLLTKRLREVDFVARYGGEEFVILMSSTPIEDAQQVIEVVRKLIETTPFHFQQKEVAVTASFGLTEFKQGDDPHSAFARADDALYKAKQNGRNQCCIG</sequence>
<dbReference type="InterPro" id="IPR000160">
    <property type="entry name" value="GGDEF_dom"/>
</dbReference>
<dbReference type="EC" id="2.7.7.65" evidence="2"/>
<reference evidence="7 8" key="1">
    <citation type="submission" date="2017-04" db="EMBL/GenBank/DDBJ databases">
        <title>Draft genome sequence of Zooshikella ganghwensis VG4 isolated from Red Sea sediments.</title>
        <authorList>
            <person name="Rehman Z."/>
            <person name="Alam I."/>
            <person name="Kamau A."/>
            <person name="Bajic V."/>
            <person name="Leiknes T."/>
        </authorList>
    </citation>
    <scope>NUCLEOTIDE SEQUENCE [LARGE SCALE GENOMIC DNA]</scope>
    <source>
        <strain evidence="7 8">VG4</strain>
    </source>
</reference>
<accession>A0A4P9VT26</accession>
<dbReference type="InterPro" id="IPR029787">
    <property type="entry name" value="Nucleotide_cyclase"/>
</dbReference>
<dbReference type="PANTHER" id="PTHR45138:SF9">
    <property type="entry name" value="DIGUANYLATE CYCLASE DGCM-RELATED"/>
    <property type="match status" value="1"/>
</dbReference>
<feature type="coiled-coil region" evidence="4">
    <location>
        <begin position="18"/>
        <end position="49"/>
    </location>
</feature>
<dbReference type="RefSeq" id="WP_094789086.1">
    <property type="nucleotide sequence ID" value="NZ_NDXW01000001.1"/>
</dbReference>
<evidence type="ECO:0000313" key="7">
    <source>
        <dbReference type="EMBL" id="RDH46306.1"/>
    </source>
</evidence>
<dbReference type="CDD" id="cd01949">
    <property type="entry name" value="GGDEF"/>
    <property type="match status" value="1"/>
</dbReference>
<dbReference type="Proteomes" id="UP000257039">
    <property type="component" value="Unassembled WGS sequence"/>
</dbReference>
<gene>
    <name evidence="7" type="ORF">B9G39_24235</name>
</gene>
<dbReference type="EMBL" id="NDXW01000001">
    <property type="protein sequence ID" value="RDH46306.1"/>
    <property type="molecule type" value="Genomic_DNA"/>
</dbReference>
<dbReference type="AlphaFoldDB" id="A0A4P9VT26"/>
<dbReference type="Pfam" id="PF20975">
    <property type="entry name" value="DGCcoil"/>
    <property type="match status" value="1"/>
</dbReference>
<comment type="caution">
    <text evidence="7">The sequence shown here is derived from an EMBL/GenBank/DDBJ whole genome shotgun (WGS) entry which is preliminary data.</text>
</comment>
<evidence type="ECO:0000256" key="5">
    <source>
        <dbReference type="SAM" id="MobiDB-lite"/>
    </source>
</evidence>
<keyword evidence="4" id="KW-0175">Coiled coil</keyword>
<name>A0A4P9VT26_9GAMM</name>
<dbReference type="SUPFAM" id="SSF55073">
    <property type="entry name" value="Nucleotide cyclase"/>
    <property type="match status" value="1"/>
</dbReference>
<keyword evidence="8" id="KW-1185">Reference proteome</keyword>
<comment type="catalytic activity">
    <reaction evidence="3">
        <text>2 GTP = 3',3'-c-di-GMP + 2 diphosphate</text>
        <dbReference type="Rhea" id="RHEA:24898"/>
        <dbReference type="ChEBI" id="CHEBI:33019"/>
        <dbReference type="ChEBI" id="CHEBI:37565"/>
        <dbReference type="ChEBI" id="CHEBI:58805"/>
        <dbReference type="EC" id="2.7.7.65"/>
    </reaction>
</comment>
<dbReference type="InterPro" id="IPR050469">
    <property type="entry name" value="Diguanylate_Cyclase"/>
</dbReference>
<evidence type="ECO:0000256" key="2">
    <source>
        <dbReference type="ARBA" id="ARBA00012528"/>
    </source>
</evidence>
<protein>
    <recommendedName>
        <fullName evidence="2">diguanylate cyclase</fullName>
        <ecNumber evidence="2">2.7.7.65</ecNumber>
    </recommendedName>
</protein>
<dbReference type="InterPro" id="IPR043128">
    <property type="entry name" value="Rev_trsase/Diguanyl_cyclase"/>
</dbReference>
<dbReference type="PANTHER" id="PTHR45138">
    <property type="entry name" value="REGULATORY COMPONENTS OF SENSORY TRANSDUCTION SYSTEM"/>
    <property type="match status" value="1"/>
</dbReference>
<dbReference type="Gene3D" id="3.30.70.270">
    <property type="match status" value="1"/>
</dbReference>
<feature type="region of interest" description="Disordered" evidence="5">
    <location>
        <begin position="172"/>
        <end position="194"/>
    </location>
</feature>
<evidence type="ECO:0000259" key="6">
    <source>
        <dbReference type="PROSITE" id="PS50887"/>
    </source>
</evidence>
<evidence type="ECO:0000256" key="3">
    <source>
        <dbReference type="ARBA" id="ARBA00034247"/>
    </source>
</evidence>
<dbReference type="SMART" id="SM00267">
    <property type="entry name" value="GGDEF"/>
    <property type="match status" value="1"/>
</dbReference>
<comment type="cofactor">
    <cofactor evidence="1">
        <name>Mg(2+)</name>
        <dbReference type="ChEBI" id="CHEBI:18420"/>
    </cofactor>
</comment>
<dbReference type="PROSITE" id="PS50887">
    <property type="entry name" value="GGDEF"/>
    <property type="match status" value="1"/>
</dbReference>
<proteinExistence type="predicted"/>
<dbReference type="NCBIfam" id="TIGR00254">
    <property type="entry name" value="GGDEF"/>
    <property type="match status" value="1"/>
</dbReference>
<dbReference type="GO" id="GO:0052621">
    <property type="term" value="F:diguanylate cyclase activity"/>
    <property type="evidence" value="ECO:0007669"/>
    <property type="project" value="UniProtKB-EC"/>
</dbReference>
<feature type="domain" description="GGDEF" evidence="6">
    <location>
        <begin position="480"/>
        <end position="610"/>
    </location>
</feature>
<evidence type="ECO:0000313" key="8">
    <source>
        <dbReference type="Proteomes" id="UP000257039"/>
    </source>
</evidence>
<evidence type="ECO:0000256" key="4">
    <source>
        <dbReference type="SAM" id="Coils"/>
    </source>
</evidence>